<accession>A0A061IZP7</accession>
<evidence type="ECO:0000313" key="2">
    <source>
        <dbReference type="EMBL" id="ESL08603.1"/>
    </source>
</evidence>
<evidence type="ECO:0000256" key="1">
    <source>
        <dbReference type="SAM" id="MobiDB-lite"/>
    </source>
</evidence>
<dbReference type="OrthoDB" id="250436at2759"/>
<feature type="non-terminal residue" evidence="2">
    <location>
        <position position="248"/>
    </location>
</feature>
<protein>
    <submittedName>
        <fullName evidence="2">Uncharacterized protein</fullName>
    </submittedName>
</protein>
<dbReference type="Proteomes" id="UP000031737">
    <property type="component" value="Unassembled WGS sequence"/>
</dbReference>
<evidence type="ECO:0000313" key="3">
    <source>
        <dbReference type="Proteomes" id="UP000031737"/>
    </source>
</evidence>
<keyword evidence="3" id="KW-1185">Reference proteome</keyword>
<feature type="region of interest" description="Disordered" evidence="1">
    <location>
        <begin position="94"/>
        <end position="118"/>
    </location>
</feature>
<name>A0A061IZP7_TRYRA</name>
<dbReference type="EMBL" id="AUPL01003691">
    <property type="protein sequence ID" value="ESL08603.1"/>
    <property type="molecule type" value="Genomic_DNA"/>
</dbReference>
<organism evidence="2 3">
    <name type="scientific">Trypanosoma rangeli SC58</name>
    <dbReference type="NCBI Taxonomy" id="429131"/>
    <lineage>
        <taxon>Eukaryota</taxon>
        <taxon>Discoba</taxon>
        <taxon>Euglenozoa</taxon>
        <taxon>Kinetoplastea</taxon>
        <taxon>Metakinetoplastina</taxon>
        <taxon>Trypanosomatida</taxon>
        <taxon>Trypanosomatidae</taxon>
        <taxon>Trypanosoma</taxon>
        <taxon>Herpetosoma</taxon>
    </lineage>
</organism>
<sequence>MVVVRLGIRLRFTKVPGVQGERVFRDTMTVTDPHDYGYQGIKDVVEKKLRFIDVPPCDFTVFHRDSKTGDTIVVDDPYWGELLTALVEEAAATATGTNRETLSGDRVDGRGEEEEGDEPIVEKAVSFDVEVHRERPLEPPSSGGPAGTVMPLTSEALQAHTTDGVCLPIAALTCPPKYPRFFIRGVVIAIRFKTPKPNVLVCEIDLCDAADPQQQISLVTFDVAVQKAVRDNLRGDRKQVVELRNVYV</sequence>
<dbReference type="AlphaFoldDB" id="A0A061IZP7"/>
<gene>
    <name evidence="2" type="ORF">TRSC58_03691</name>
</gene>
<proteinExistence type="predicted"/>
<comment type="caution">
    <text evidence="2">The sequence shown here is derived from an EMBL/GenBank/DDBJ whole genome shotgun (WGS) entry which is preliminary data.</text>
</comment>
<reference evidence="2 3" key="1">
    <citation type="submission" date="2013-07" db="EMBL/GenBank/DDBJ databases">
        <authorList>
            <person name="Stoco P.H."/>
            <person name="Wagner G."/>
            <person name="Gerber A."/>
            <person name="Zaha A."/>
            <person name="Thompson C."/>
            <person name="Bartholomeu D.C."/>
            <person name="Luckemeyer D.D."/>
            <person name="Bahia D."/>
            <person name="Loreto E."/>
            <person name="Prestes E.B."/>
            <person name="Lima F.M."/>
            <person name="Rodrigues-Luiz G."/>
            <person name="Vallejo G.A."/>
            <person name="Filho J.F."/>
            <person name="Monteiro K.M."/>
            <person name="Tyler K.M."/>
            <person name="de Almeida L.G."/>
            <person name="Ortiz M.F."/>
            <person name="Siervo M.A."/>
            <person name="de Moraes M.H."/>
            <person name="Cunha O.L."/>
            <person name="Mendonca-Neto R."/>
            <person name="Silva R."/>
            <person name="Teixeira S.M."/>
            <person name="Murta S.M."/>
            <person name="Sincero T.C."/>
            <person name="Mendes T.A."/>
            <person name="Urmenyi T.P."/>
            <person name="Silva V.G."/>
            <person name="da Rocha W.D."/>
            <person name="Andersson B."/>
            <person name="Romanha A.J."/>
            <person name="Steindel M."/>
            <person name="de Vasconcelos A.T."/>
            <person name="Grisard E.C."/>
        </authorList>
    </citation>
    <scope>NUCLEOTIDE SEQUENCE [LARGE SCALE GENOMIC DNA]</scope>
    <source>
        <strain evidence="2 3">SC58</strain>
    </source>
</reference>
<dbReference type="VEuPathDB" id="TriTrypDB:TRSC58_03691"/>